<dbReference type="InterPro" id="IPR053866">
    <property type="entry name" value="PhyR_sigma2"/>
</dbReference>
<dbReference type="Pfam" id="PF22029">
    <property type="entry name" value="PhyR_sigma2"/>
    <property type="match status" value="1"/>
</dbReference>
<proteinExistence type="inferred from homology"/>
<feature type="domain" description="RNA polymerase sigma factor 70 region 4 type 2" evidence="5">
    <location>
        <begin position="92"/>
        <end position="143"/>
    </location>
</feature>
<gene>
    <name evidence="7" type="ORF">ABID16_000519</name>
</gene>
<keyword evidence="2" id="KW-0805">Transcription regulation</keyword>
<dbReference type="InterPro" id="IPR013324">
    <property type="entry name" value="RNA_pol_sigma_r3/r4-like"/>
</dbReference>
<dbReference type="SUPFAM" id="SSF88659">
    <property type="entry name" value="Sigma3 and sigma4 domains of RNA polymerase sigma factors"/>
    <property type="match status" value="1"/>
</dbReference>
<dbReference type="InterPro" id="IPR014284">
    <property type="entry name" value="RNA_pol_sigma-70_dom"/>
</dbReference>
<keyword evidence="4" id="KW-0804">Transcription</keyword>
<evidence type="ECO:0000256" key="3">
    <source>
        <dbReference type="ARBA" id="ARBA00023082"/>
    </source>
</evidence>
<dbReference type="InterPro" id="IPR013249">
    <property type="entry name" value="RNA_pol_sigma70_r4_t2"/>
</dbReference>
<evidence type="ECO:0000313" key="7">
    <source>
        <dbReference type="EMBL" id="MET3612214.1"/>
    </source>
</evidence>
<evidence type="ECO:0000313" key="8">
    <source>
        <dbReference type="Proteomes" id="UP001549047"/>
    </source>
</evidence>
<reference evidence="7 8" key="1">
    <citation type="submission" date="2024-06" db="EMBL/GenBank/DDBJ databases">
        <title>Genomic Encyclopedia of Type Strains, Phase IV (KMG-IV): sequencing the most valuable type-strain genomes for metagenomic binning, comparative biology and taxonomic classification.</title>
        <authorList>
            <person name="Goeker M."/>
        </authorList>
    </citation>
    <scope>NUCLEOTIDE SEQUENCE [LARGE SCALE GENOMIC DNA]</scope>
    <source>
        <strain evidence="7 8">DSM 29780</strain>
    </source>
</reference>
<sequence length="160" mass="17969">MLDLMPSLRRYARSLTRSDADGEDLLQDSLERALVKRGQWSGGSLKGWAFSIMTNLYRNETLRAARRRSLPLEEAETIASALPPPGDPLEQRRLAAAIDSLAPDFRAVLMLVVVESMSYREVANLLQIPEGTVMSRLARARAQIARFLDTDNVIPMRRSE</sequence>
<dbReference type="InterPro" id="IPR036388">
    <property type="entry name" value="WH-like_DNA-bd_sf"/>
</dbReference>
<accession>A0ABV2IX22</accession>
<comment type="similarity">
    <text evidence="1">Belongs to the sigma-70 factor family. ECF subfamily.</text>
</comment>
<name>A0ABV2IX22_9HYPH</name>
<dbReference type="InterPro" id="IPR013325">
    <property type="entry name" value="RNA_pol_sigma_r2"/>
</dbReference>
<feature type="domain" description="PhyR sigma2" evidence="6">
    <location>
        <begin position="5"/>
        <end position="53"/>
    </location>
</feature>
<dbReference type="Gene3D" id="1.10.10.10">
    <property type="entry name" value="Winged helix-like DNA-binding domain superfamily/Winged helix DNA-binding domain"/>
    <property type="match status" value="1"/>
</dbReference>
<dbReference type="Proteomes" id="UP001549047">
    <property type="component" value="Unassembled WGS sequence"/>
</dbReference>
<keyword evidence="8" id="KW-1185">Reference proteome</keyword>
<evidence type="ECO:0000256" key="2">
    <source>
        <dbReference type="ARBA" id="ARBA00023015"/>
    </source>
</evidence>
<evidence type="ECO:0000256" key="1">
    <source>
        <dbReference type="ARBA" id="ARBA00010641"/>
    </source>
</evidence>
<dbReference type="EMBL" id="JBEPMB010000001">
    <property type="protein sequence ID" value="MET3612214.1"/>
    <property type="molecule type" value="Genomic_DNA"/>
</dbReference>
<evidence type="ECO:0000259" key="5">
    <source>
        <dbReference type="Pfam" id="PF08281"/>
    </source>
</evidence>
<dbReference type="Pfam" id="PF08281">
    <property type="entry name" value="Sigma70_r4_2"/>
    <property type="match status" value="1"/>
</dbReference>
<dbReference type="PANTHER" id="PTHR43133:SF25">
    <property type="entry name" value="RNA POLYMERASE SIGMA FACTOR RFAY-RELATED"/>
    <property type="match status" value="1"/>
</dbReference>
<keyword evidence="3" id="KW-0731">Sigma factor</keyword>
<organism evidence="7 8">
    <name type="scientific">Rhizobium aquaticum</name>
    <dbReference type="NCBI Taxonomy" id="1549636"/>
    <lineage>
        <taxon>Bacteria</taxon>
        <taxon>Pseudomonadati</taxon>
        <taxon>Pseudomonadota</taxon>
        <taxon>Alphaproteobacteria</taxon>
        <taxon>Hyphomicrobiales</taxon>
        <taxon>Rhizobiaceae</taxon>
        <taxon>Rhizobium/Agrobacterium group</taxon>
        <taxon>Rhizobium</taxon>
    </lineage>
</organism>
<dbReference type="NCBIfam" id="TIGR02937">
    <property type="entry name" value="sigma70-ECF"/>
    <property type="match status" value="1"/>
</dbReference>
<comment type="caution">
    <text evidence="7">The sequence shown here is derived from an EMBL/GenBank/DDBJ whole genome shotgun (WGS) entry which is preliminary data.</text>
</comment>
<dbReference type="Gene3D" id="1.10.1740.10">
    <property type="match status" value="1"/>
</dbReference>
<evidence type="ECO:0000259" key="6">
    <source>
        <dbReference type="Pfam" id="PF22029"/>
    </source>
</evidence>
<protein>
    <submittedName>
        <fullName evidence="7">RNA polymerase sigma-70 factor (ECF subfamily)</fullName>
    </submittedName>
</protein>
<dbReference type="PANTHER" id="PTHR43133">
    <property type="entry name" value="RNA POLYMERASE ECF-TYPE SIGMA FACTO"/>
    <property type="match status" value="1"/>
</dbReference>
<dbReference type="SUPFAM" id="SSF88946">
    <property type="entry name" value="Sigma2 domain of RNA polymerase sigma factors"/>
    <property type="match status" value="1"/>
</dbReference>
<dbReference type="CDD" id="cd06171">
    <property type="entry name" value="Sigma70_r4"/>
    <property type="match status" value="1"/>
</dbReference>
<evidence type="ECO:0000256" key="4">
    <source>
        <dbReference type="ARBA" id="ARBA00023163"/>
    </source>
</evidence>
<dbReference type="InterPro" id="IPR039425">
    <property type="entry name" value="RNA_pol_sigma-70-like"/>
</dbReference>